<evidence type="ECO:0000313" key="2">
    <source>
        <dbReference type="EnsemblPlants" id="cds.evm.model.07.376"/>
    </source>
</evidence>
<reference evidence="2" key="1">
    <citation type="submission" date="2018-11" db="EMBL/GenBank/DDBJ databases">
        <authorList>
            <person name="Grassa J C."/>
        </authorList>
    </citation>
    <scope>NUCLEOTIDE SEQUENCE [LARGE SCALE GENOMIC DNA]</scope>
</reference>
<proteinExistence type="predicted"/>
<feature type="compositionally biased region" description="Basic and acidic residues" evidence="1">
    <location>
        <begin position="83"/>
        <end position="98"/>
    </location>
</feature>
<dbReference type="EnsemblPlants" id="evm.model.07.376">
    <property type="protein sequence ID" value="cds.evm.model.07.376"/>
    <property type="gene ID" value="evm.TU.07.376"/>
</dbReference>
<accession>A0A803Q4V8</accession>
<feature type="compositionally biased region" description="Basic and acidic residues" evidence="1">
    <location>
        <begin position="113"/>
        <end position="131"/>
    </location>
</feature>
<evidence type="ECO:0000256" key="1">
    <source>
        <dbReference type="SAM" id="MobiDB-lite"/>
    </source>
</evidence>
<feature type="compositionally biased region" description="Polar residues" evidence="1">
    <location>
        <begin position="72"/>
        <end position="82"/>
    </location>
</feature>
<keyword evidence="3" id="KW-1185">Reference proteome</keyword>
<dbReference type="AlphaFoldDB" id="A0A803Q4V8"/>
<dbReference type="Gramene" id="evm.model.07.376">
    <property type="protein sequence ID" value="cds.evm.model.07.376"/>
    <property type="gene ID" value="evm.TU.07.376"/>
</dbReference>
<organism evidence="2 3">
    <name type="scientific">Cannabis sativa</name>
    <name type="common">Hemp</name>
    <name type="synonym">Marijuana</name>
    <dbReference type="NCBI Taxonomy" id="3483"/>
    <lineage>
        <taxon>Eukaryota</taxon>
        <taxon>Viridiplantae</taxon>
        <taxon>Streptophyta</taxon>
        <taxon>Embryophyta</taxon>
        <taxon>Tracheophyta</taxon>
        <taxon>Spermatophyta</taxon>
        <taxon>Magnoliopsida</taxon>
        <taxon>eudicotyledons</taxon>
        <taxon>Gunneridae</taxon>
        <taxon>Pentapetalae</taxon>
        <taxon>rosids</taxon>
        <taxon>fabids</taxon>
        <taxon>Rosales</taxon>
        <taxon>Cannabaceae</taxon>
        <taxon>Cannabis</taxon>
    </lineage>
</organism>
<protein>
    <submittedName>
        <fullName evidence="2">Uncharacterized protein</fullName>
    </submittedName>
</protein>
<feature type="region of interest" description="Disordered" evidence="1">
    <location>
        <begin position="1"/>
        <end position="131"/>
    </location>
</feature>
<reference evidence="2" key="2">
    <citation type="submission" date="2021-03" db="UniProtKB">
        <authorList>
            <consortium name="EnsemblPlants"/>
        </authorList>
    </citation>
    <scope>IDENTIFICATION</scope>
</reference>
<name>A0A803Q4V8_CANSA</name>
<feature type="compositionally biased region" description="Basic and acidic residues" evidence="1">
    <location>
        <begin position="41"/>
        <end position="68"/>
    </location>
</feature>
<dbReference type="EMBL" id="UZAU01000632">
    <property type="status" value="NOT_ANNOTATED_CDS"/>
    <property type="molecule type" value="Genomic_DNA"/>
</dbReference>
<evidence type="ECO:0000313" key="3">
    <source>
        <dbReference type="Proteomes" id="UP000596661"/>
    </source>
</evidence>
<sequence length="131" mass="14574">MGNIFSCFGPKKQNSPKVKFVRRPDPQLNSHILPGKQGHGSTDHDHDHAKDSFKSSVEEKLIRHEIAENNKYGGSSTITPANQEHDHHDPITNNHDENNFIESGSAASLPPKLGHDHIQTDDHQIKGQDCC</sequence>
<dbReference type="Proteomes" id="UP000596661">
    <property type="component" value="Chromosome 7"/>
</dbReference>